<sequence length="192" mass="22437">MNISDFIRSESERYPEHITQKEMAALLGICKSKAYAIQRQGHISFEYANTDEGRRQQIKTADILRYQYEQMRFNSGDEEFASLLRLYFEKQLRPYPQLLFVADVRRFTGYAKTTVNNWIDRKLLKALCYKKQRIKSPQLGKGTIITKEAFIAFLTSPYYRGIRRKSTLHKEQAKDCETLFTSLLAKRGVANG</sequence>
<gene>
    <name evidence="1" type="ORF">KL86CLO1_11371</name>
</gene>
<dbReference type="AlphaFoldDB" id="A0A212JMI4"/>
<evidence type="ECO:0000313" key="1">
    <source>
        <dbReference type="EMBL" id="SBW00653.1"/>
    </source>
</evidence>
<dbReference type="EMBL" id="FLUN01000001">
    <property type="protein sequence ID" value="SBW00653.1"/>
    <property type="molecule type" value="Genomic_DNA"/>
</dbReference>
<proteinExistence type="predicted"/>
<accession>A0A212JMI4</accession>
<reference evidence="1" key="1">
    <citation type="submission" date="2016-04" db="EMBL/GenBank/DDBJ databases">
        <authorList>
            <person name="Evans L.H."/>
            <person name="Alamgir A."/>
            <person name="Owens N."/>
            <person name="Weber N.D."/>
            <person name="Virtaneva K."/>
            <person name="Barbian K."/>
            <person name="Babar A."/>
            <person name="Rosenke K."/>
        </authorList>
    </citation>
    <scope>NUCLEOTIDE SEQUENCE</scope>
    <source>
        <strain evidence="1">86</strain>
    </source>
</reference>
<protein>
    <recommendedName>
        <fullName evidence="2">Helix-turn-helix domain-containing protein</fullName>
    </recommendedName>
</protein>
<name>A0A212JMI4_9FIRM</name>
<organism evidence="1">
    <name type="scientific">uncultured Eubacteriales bacterium</name>
    <dbReference type="NCBI Taxonomy" id="172733"/>
    <lineage>
        <taxon>Bacteria</taxon>
        <taxon>Bacillati</taxon>
        <taxon>Bacillota</taxon>
        <taxon>Clostridia</taxon>
        <taxon>Eubacteriales</taxon>
        <taxon>environmental samples</taxon>
    </lineage>
</organism>
<evidence type="ECO:0008006" key="2">
    <source>
        <dbReference type="Google" id="ProtNLM"/>
    </source>
</evidence>